<evidence type="ECO:0000313" key="1">
    <source>
        <dbReference type="RefSeq" id="XP_016513346.1"/>
    </source>
</evidence>
<gene>
    <name evidence="1" type="primary">LOC107830339</name>
</gene>
<proteinExistence type="predicted"/>
<organism evidence="1">
    <name type="scientific">Nicotiana tabacum</name>
    <name type="common">Common tobacco</name>
    <dbReference type="NCBI Taxonomy" id="4097"/>
    <lineage>
        <taxon>Eukaryota</taxon>
        <taxon>Viridiplantae</taxon>
        <taxon>Streptophyta</taxon>
        <taxon>Embryophyta</taxon>
        <taxon>Tracheophyta</taxon>
        <taxon>Spermatophyta</taxon>
        <taxon>Magnoliopsida</taxon>
        <taxon>eudicotyledons</taxon>
        <taxon>Gunneridae</taxon>
        <taxon>Pentapetalae</taxon>
        <taxon>asterids</taxon>
        <taxon>lamiids</taxon>
        <taxon>Solanales</taxon>
        <taxon>Solanaceae</taxon>
        <taxon>Nicotianoideae</taxon>
        <taxon>Nicotianeae</taxon>
        <taxon>Nicotiana</taxon>
    </lineage>
</organism>
<dbReference type="OrthoDB" id="1318996at2759"/>
<sequence length="169" mass="19039">MDSKDWGTRVVDPSREFVESESELKEEVQRVKQQMAEMYQSWIRGHPPSSFPTNYIENPATIPSLSQVMVPTTIDISPLPFHTPLLKSTLYPAPLAIHALVAPPPAIFPRSSNETVFKVPDAQHCAPELTFKVSDPYSHIPHFEPPGETEKPAKIVEQDEISRKVKILE</sequence>
<protein>
    <submittedName>
        <fullName evidence="1">Uncharacterized protein</fullName>
    </submittedName>
</protein>
<dbReference type="AlphaFoldDB" id="A0A1S4DIW9"/>
<accession>A0A1S4DIW9</accession>
<dbReference type="PaxDb" id="4097-A0A1S4DIW9"/>
<dbReference type="KEGG" id="nta:107830339"/>
<dbReference type="RefSeq" id="XP_016513346.1">
    <property type="nucleotide sequence ID" value="XM_016657860.1"/>
</dbReference>
<name>A0A1S4DIW9_TOBAC</name>
<reference evidence="1" key="1">
    <citation type="submission" date="2025-08" db="UniProtKB">
        <authorList>
            <consortium name="RefSeq"/>
        </authorList>
    </citation>
    <scope>IDENTIFICATION</scope>
</reference>